<reference evidence="3" key="1">
    <citation type="submission" date="2017-06" db="EMBL/GenBank/DDBJ databases">
        <authorList>
            <person name="Cremers G."/>
        </authorList>
    </citation>
    <scope>NUCLEOTIDE SEQUENCE [LARGE SCALE GENOMIC DNA]</scope>
</reference>
<accession>A0A284VU93</accession>
<dbReference type="OrthoDB" id="11877at2157"/>
<keyword evidence="2" id="KW-0687">Ribonucleoprotein</keyword>
<feature type="domain" description="Nop" evidence="1">
    <location>
        <begin position="173"/>
        <end position="287"/>
    </location>
</feature>
<organism evidence="2 3">
    <name type="scientific">Candidatus Methanoperedens nitratireducens</name>
    <dbReference type="NCBI Taxonomy" id="1392998"/>
    <lineage>
        <taxon>Archaea</taxon>
        <taxon>Methanobacteriati</taxon>
        <taxon>Methanobacteriota</taxon>
        <taxon>Stenosarchaea group</taxon>
        <taxon>Methanomicrobia</taxon>
        <taxon>Methanosarcinales</taxon>
        <taxon>ANME-2 cluster</taxon>
        <taxon>Candidatus Methanoperedentaceae</taxon>
        <taxon>Candidatus Methanoperedens</taxon>
    </lineage>
</organism>
<dbReference type="PANTHER" id="PTHR10894:SF0">
    <property type="entry name" value="NUCLEOLAR PROTEIN 56"/>
    <property type="match status" value="1"/>
</dbReference>
<dbReference type="GO" id="GO:0030515">
    <property type="term" value="F:snoRNA binding"/>
    <property type="evidence" value="ECO:0007669"/>
    <property type="project" value="InterPro"/>
</dbReference>
<protein>
    <submittedName>
        <fullName evidence="2">Pre-mRNA processing ribonucleoprotein</fullName>
    </submittedName>
</protein>
<dbReference type="EMBL" id="FZMP01000236">
    <property type="protein sequence ID" value="SNQ62758.1"/>
    <property type="molecule type" value="Genomic_DNA"/>
</dbReference>
<dbReference type="InterPro" id="IPR029012">
    <property type="entry name" value="Helix_hairpin_bin_sf"/>
</dbReference>
<dbReference type="PANTHER" id="PTHR10894">
    <property type="entry name" value="NUCLEOLAR PROTEIN 5 NUCLEOLAR PROTEIN NOP5 NOP58"/>
    <property type="match status" value="1"/>
</dbReference>
<gene>
    <name evidence="2" type="ORF">MNV_860016</name>
</gene>
<dbReference type="PROSITE" id="PS51358">
    <property type="entry name" value="NOP"/>
    <property type="match status" value="1"/>
</dbReference>
<dbReference type="SUPFAM" id="SSF89124">
    <property type="entry name" value="Nop domain"/>
    <property type="match status" value="1"/>
</dbReference>
<dbReference type="AlphaFoldDB" id="A0A284VU93"/>
<keyword evidence="3" id="KW-1185">Reference proteome</keyword>
<evidence type="ECO:0000313" key="3">
    <source>
        <dbReference type="Proteomes" id="UP000218615"/>
    </source>
</evidence>
<dbReference type="GO" id="GO:0031428">
    <property type="term" value="C:box C/D methylation guide snoRNP complex"/>
    <property type="evidence" value="ECO:0007669"/>
    <property type="project" value="InterPro"/>
</dbReference>
<evidence type="ECO:0000313" key="2">
    <source>
        <dbReference type="EMBL" id="SNQ62758.1"/>
    </source>
</evidence>
<dbReference type="InterPro" id="IPR002687">
    <property type="entry name" value="Nop_dom"/>
</dbReference>
<dbReference type="InterPro" id="IPR036070">
    <property type="entry name" value="Nop_dom_sf"/>
</dbReference>
<dbReference type="Gene3D" id="1.10.246.90">
    <property type="entry name" value="Nop domain"/>
    <property type="match status" value="1"/>
</dbReference>
<dbReference type="Proteomes" id="UP000218615">
    <property type="component" value="Unassembled WGS sequence"/>
</dbReference>
<dbReference type="Pfam" id="PF01798">
    <property type="entry name" value="Nop"/>
    <property type="match status" value="1"/>
</dbReference>
<dbReference type="InterPro" id="IPR042239">
    <property type="entry name" value="Nop_C"/>
</dbReference>
<dbReference type="Gene3D" id="1.10.287.660">
    <property type="entry name" value="Helix hairpin bin"/>
    <property type="match status" value="1"/>
</dbReference>
<dbReference type="RefSeq" id="WP_096207279.1">
    <property type="nucleotide sequence ID" value="NZ_FZMP01000236.1"/>
</dbReference>
<evidence type="ECO:0000259" key="1">
    <source>
        <dbReference type="PROSITE" id="PS51358"/>
    </source>
</evidence>
<proteinExistence type="predicted"/>
<dbReference type="InterPro" id="IPR045056">
    <property type="entry name" value="Nop56/Nop58"/>
</dbReference>
<name>A0A284VU93_9EURY</name>
<sequence>MQVKAWFGIFTLDDDRIMNAELFRKDLDAIANLLVKEPLLLRGRVAGSDIRDLAIEYGFVSSREEYDKLLHELNIRLVKEQMAQAVTLDRQIIAAVEAIDDINDTANILAERLREWYLMFNETGLQGGELAKHILKSEEPELKTMQGLAGSIVGIYEARLSIEEYLKEGMPQLAPNLTNIAGYILGARLLSIAGSLEKLASMPSSTVQVIGANNALFKHLKGKAPSPKHGLIFRHPLINTAPKRLRGKIARAVASKISLAARYDYYSGELKESLLEELEVKVSGIKKRHAGKNHKKS</sequence>